<comment type="caution">
    <text evidence="4">The sequence shown here is derived from an EMBL/GenBank/DDBJ whole genome shotgun (WGS) entry which is preliminary data.</text>
</comment>
<dbReference type="InterPro" id="IPR036875">
    <property type="entry name" value="Znf_CCHC_sf"/>
</dbReference>
<dbReference type="InterPro" id="IPR001878">
    <property type="entry name" value="Znf_CCHC"/>
</dbReference>
<protein>
    <recommendedName>
        <fullName evidence="3">CCHC-type domain-containing protein</fullName>
    </recommendedName>
</protein>
<name>A0ABD2ZLJ5_9GENT</name>
<evidence type="ECO:0000256" key="1">
    <source>
        <dbReference type="PROSITE-ProRule" id="PRU00047"/>
    </source>
</evidence>
<dbReference type="AlphaFoldDB" id="A0ABD2ZLJ5"/>
<dbReference type="GO" id="GO:0008270">
    <property type="term" value="F:zinc ion binding"/>
    <property type="evidence" value="ECO:0007669"/>
    <property type="project" value="UniProtKB-KW"/>
</dbReference>
<organism evidence="4 5">
    <name type="scientific">Cinchona calisaya</name>
    <dbReference type="NCBI Taxonomy" id="153742"/>
    <lineage>
        <taxon>Eukaryota</taxon>
        <taxon>Viridiplantae</taxon>
        <taxon>Streptophyta</taxon>
        <taxon>Embryophyta</taxon>
        <taxon>Tracheophyta</taxon>
        <taxon>Spermatophyta</taxon>
        <taxon>Magnoliopsida</taxon>
        <taxon>eudicotyledons</taxon>
        <taxon>Gunneridae</taxon>
        <taxon>Pentapetalae</taxon>
        <taxon>asterids</taxon>
        <taxon>lamiids</taxon>
        <taxon>Gentianales</taxon>
        <taxon>Rubiaceae</taxon>
        <taxon>Cinchonoideae</taxon>
        <taxon>Cinchoneae</taxon>
        <taxon>Cinchona</taxon>
    </lineage>
</organism>
<accession>A0ABD2ZLJ5</accession>
<reference evidence="4 5" key="1">
    <citation type="submission" date="2024-11" db="EMBL/GenBank/DDBJ databases">
        <title>A near-complete genome assembly of Cinchona calisaya.</title>
        <authorList>
            <person name="Lian D.C."/>
            <person name="Zhao X.W."/>
            <person name="Wei L."/>
        </authorList>
    </citation>
    <scope>NUCLEOTIDE SEQUENCE [LARGE SCALE GENOMIC DNA]</scope>
    <source>
        <tissue evidence="4">Nenye</tissue>
    </source>
</reference>
<dbReference type="Proteomes" id="UP001630127">
    <property type="component" value="Unassembled WGS sequence"/>
</dbReference>
<evidence type="ECO:0000313" key="4">
    <source>
        <dbReference type="EMBL" id="KAL3520168.1"/>
    </source>
</evidence>
<feature type="compositionally biased region" description="Basic and acidic residues" evidence="2">
    <location>
        <begin position="82"/>
        <end position="92"/>
    </location>
</feature>
<proteinExistence type="predicted"/>
<dbReference type="PROSITE" id="PS50158">
    <property type="entry name" value="ZF_CCHC"/>
    <property type="match status" value="1"/>
</dbReference>
<feature type="compositionally biased region" description="Basic and acidic residues" evidence="2">
    <location>
        <begin position="110"/>
        <end position="121"/>
    </location>
</feature>
<evidence type="ECO:0000313" key="5">
    <source>
        <dbReference type="Proteomes" id="UP001630127"/>
    </source>
</evidence>
<feature type="domain" description="CCHC-type" evidence="3">
    <location>
        <begin position="20"/>
        <end position="33"/>
    </location>
</feature>
<keyword evidence="1" id="KW-0863">Zinc-finger</keyword>
<dbReference type="EMBL" id="JBJUIK010000008">
    <property type="protein sequence ID" value="KAL3520168.1"/>
    <property type="molecule type" value="Genomic_DNA"/>
</dbReference>
<sequence length="121" mass="13883">MLVEVDLNKPLLRGTIVRFCYHCGHIGHLERNCSHRNNPQKGVDESQFGSWLKAGTWRRQINSVKTPINRIAENVNTGKNWNQERIREDENTNPRIAITQENDALGPDQRSSKTDEGLEGY</sequence>
<keyword evidence="5" id="KW-1185">Reference proteome</keyword>
<gene>
    <name evidence="4" type="ORF">ACH5RR_018317</name>
</gene>
<dbReference type="SUPFAM" id="SSF57756">
    <property type="entry name" value="Retrovirus zinc finger-like domains"/>
    <property type="match status" value="1"/>
</dbReference>
<evidence type="ECO:0000256" key="2">
    <source>
        <dbReference type="SAM" id="MobiDB-lite"/>
    </source>
</evidence>
<feature type="region of interest" description="Disordered" evidence="2">
    <location>
        <begin position="82"/>
        <end position="121"/>
    </location>
</feature>
<keyword evidence="1" id="KW-0479">Metal-binding</keyword>
<keyword evidence="1" id="KW-0862">Zinc</keyword>
<evidence type="ECO:0000259" key="3">
    <source>
        <dbReference type="PROSITE" id="PS50158"/>
    </source>
</evidence>